<name>A0A931G8Q1_9MICC</name>
<dbReference type="GO" id="GO:0016747">
    <property type="term" value="F:acyltransferase activity, transferring groups other than amino-acyl groups"/>
    <property type="evidence" value="ECO:0007669"/>
    <property type="project" value="InterPro"/>
</dbReference>
<accession>A0A931G8Q1</accession>
<proteinExistence type="predicted"/>
<protein>
    <submittedName>
        <fullName evidence="2">GNAT family N-acetyltransferase</fullName>
    </submittedName>
</protein>
<dbReference type="Gene3D" id="3.40.630.30">
    <property type="match status" value="1"/>
</dbReference>
<comment type="caution">
    <text evidence="2">The sequence shown here is derived from an EMBL/GenBank/DDBJ whole genome shotgun (WGS) entry which is preliminary data.</text>
</comment>
<organism evidence="2 3">
    <name type="scientific">Arthrobacter terrae</name>
    <dbReference type="NCBI Taxonomy" id="2935737"/>
    <lineage>
        <taxon>Bacteria</taxon>
        <taxon>Bacillati</taxon>
        <taxon>Actinomycetota</taxon>
        <taxon>Actinomycetes</taxon>
        <taxon>Micrococcales</taxon>
        <taxon>Micrococcaceae</taxon>
        <taxon>Arthrobacter</taxon>
    </lineage>
</organism>
<reference evidence="2 3" key="1">
    <citation type="submission" date="2020-11" db="EMBL/GenBank/DDBJ databases">
        <title>Arthrobacter antarcticus sp. nov., isolated from Antarctic Soil.</title>
        <authorList>
            <person name="Li J."/>
        </authorList>
    </citation>
    <scope>NUCLEOTIDE SEQUENCE [LARGE SCALE GENOMIC DNA]</scope>
    <source>
        <strain evidence="2 3">Z1-20</strain>
    </source>
</reference>
<dbReference type="Pfam" id="PF00583">
    <property type="entry name" value="Acetyltransf_1"/>
    <property type="match status" value="1"/>
</dbReference>
<feature type="domain" description="N-acetyltransferase" evidence="1">
    <location>
        <begin position="175"/>
        <end position="309"/>
    </location>
</feature>
<gene>
    <name evidence="2" type="ORF">IV500_13660</name>
</gene>
<dbReference type="InterPro" id="IPR016181">
    <property type="entry name" value="Acyl_CoA_acyltransferase"/>
</dbReference>
<sequence>MFRPSISADLGTILTFAAAGPVGWIDAGRYRRELATNNYRDHWTWIAEVNGVPIARAIWWAPSGANHPAALDCLLVKPSVREPEELAAGLLKAAHVAFKAAGATVLPDYTIDVAVGWHEDPRAREAVAWRRGAAQSAGLKSFIERVNFEWTPGNVLPVPAHELDYRSGTDQEFKDAFARAAEGSLDAQTKRNLAVMGPDGQAQDDLDFYLCLPGDRAAWRLAFLPSGAPLGFIIPTRTAYDASVSYLGVYPGQRGRGYIHELLGEITRVHAASGAPRIVGTTDLANAPMLAAFERAGYRIIKRRLVLTA</sequence>
<evidence type="ECO:0000313" key="3">
    <source>
        <dbReference type="Proteomes" id="UP000655366"/>
    </source>
</evidence>
<dbReference type="SUPFAM" id="SSF55729">
    <property type="entry name" value="Acyl-CoA N-acyltransferases (Nat)"/>
    <property type="match status" value="1"/>
</dbReference>
<dbReference type="InterPro" id="IPR000182">
    <property type="entry name" value="GNAT_dom"/>
</dbReference>
<dbReference type="Proteomes" id="UP000655366">
    <property type="component" value="Unassembled WGS sequence"/>
</dbReference>
<evidence type="ECO:0000313" key="2">
    <source>
        <dbReference type="EMBL" id="MBG0740429.1"/>
    </source>
</evidence>
<dbReference type="AlphaFoldDB" id="A0A931G8Q1"/>
<evidence type="ECO:0000259" key="1">
    <source>
        <dbReference type="PROSITE" id="PS51186"/>
    </source>
</evidence>
<keyword evidence="3" id="KW-1185">Reference proteome</keyword>
<dbReference type="RefSeq" id="WP_196397363.1">
    <property type="nucleotide sequence ID" value="NZ_JADNYM010000017.1"/>
</dbReference>
<dbReference type="PROSITE" id="PS51186">
    <property type="entry name" value="GNAT"/>
    <property type="match status" value="1"/>
</dbReference>
<dbReference type="EMBL" id="JADNYM010000017">
    <property type="protein sequence ID" value="MBG0740429.1"/>
    <property type="molecule type" value="Genomic_DNA"/>
</dbReference>